<keyword evidence="3" id="KW-1185">Reference proteome</keyword>
<protein>
    <submittedName>
        <fullName evidence="2">DUF3833 family protein</fullName>
    </submittedName>
</protein>
<dbReference type="InterPro" id="IPR024409">
    <property type="entry name" value="DUF3833"/>
</dbReference>
<feature type="transmembrane region" description="Helical" evidence="1">
    <location>
        <begin position="34"/>
        <end position="54"/>
    </location>
</feature>
<evidence type="ECO:0000313" key="3">
    <source>
        <dbReference type="Proteomes" id="UP001597327"/>
    </source>
</evidence>
<dbReference type="Pfam" id="PF12915">
    <property type="entry name" value="DUF3833"/>
    <property type="match status" value="1"/>
</dbReference>
<keyword evidence="1" id="KW-1133">Transmembrane helix</keyword>
<keyword evidence="1" id="KW-0472">Membrane</keyword>
<proteinExistence type="predicted"/>
<evidence type="ECO:0000313" key="2">
    <source>
        <dbReference type="EMBL" id="MFD1694859.1"/>
    </source>
</evidence>
<gene>
    <name evidence="2" type="ORF">ACFSC7_04970</name>
</gene>
<name>A0ABW4JT85_9HYPH</name>
<keyword evidence="1" id="KW-0812">Transmembrane</keyword>
<evidence type="ECO:0000256" key="1">
    <source>
        <dbReference type="SAM" id="Phobius"/>
    </source>
</evidence>
<organism evidence="2 3">
    <name type="scientific">Roseibium aestuarii</name>
    <dbReference type="NCBI Taxonomy" id="2600299"/>
    <lineage>
        <taxon>Bacteria</taxon>
        <taxon>Pseudomonadati</taxon>
        <taxon>Pseudomonadota</taxon>
        <taxon>Alphaproteobacteria</taxon>
        <taxon>Hyphomicrobiales</taxon>
        <taxon>Stappiaceae</taxon>
        <taxon>Roseibium</taxon>
    </lineage>
</organism>
<comment type="caution">
    <text evidence="2">The sequence shown here is derived from an EMBL/GenBank/DDBJ whole genome shotgun (WGS) entry which is preliminary data.</text>
</comment>
<dbReference type="RefSeq" id="WP_149891336.1">
    <property type="nucleotide sequence ID" value="NZ_JBHUFA010000001.1"/>
</dbReference>
<accession>A0ABW4JT85</accession>
<sequence>MTPDTFHTLRAREASSRALALPARTPAALSASRLLAFALPPLMCVLMALALVIASPSGARAAQASAAPQPLALEEFFAGHALGTGTFVSELADVERDFTVGMSGKWDPKTRVFILREAIVYADGEREDKVWTFQKLGPGRYIGRRPDVRGLTQVFPTPDGALEFTYITDVMRNGKPQAIRFTDRLERVDRTTVRNTARASFLGLTVGTVDITFKK</sequence>
<dbReference type="Proteomes" id="UP001597327">
    <property type="component" value="Unassembled WGS sequence"/>
</dbReference>
<reference evidence="3" key="1">
    <citation type="journal article" date="2019" name="Int. J. Syst. Evol. Microbiol.">
        <title>The Global Catalogue of Microorganisms (GCM) 10K type strain sequencing project: providing services to taxonomists for standard genome sequencing and annotation.</title>
        <authorList>
            <consortium name="The Broad Institute Genomics Platform"/>
            <consortium name="The Broad Institute Genome Sequencing Center for Infectious Disease"/>
            <person name="Wu L."/>
            <person name="Ma J."/>
        </authorList>
    </citation>
    <scope>NUCLEOTIDE SEQUENCE [LARGE SCALE GENOMIC DNA]</scope>
    <source>
        <strain evidence="3">JCM 3369</strain>
    </source>
</reference>
<dbReference type="EMBL" id="JBHUFA010000001">
    <property type="protein sequence ID" value="MFD1694859.1"/>
    <property type="molecule type" value="Genomic_DNA"/>
</dbReference>